<dbReference type="Pfam" id="PF06060">
    <property type="entry name" value="Mesothelin"/>
    <property type="match status" value="1"/>
</dbReference>
<keyword evidence="4" id="KW-0130">Cell adhesion</keyword>
<comment type="subcellular location">
    <subcellularLocation>
        <location evidence="1">Membrane</location>
    </subcellularLocation>
</comment>
<evidence type="ECO:0000256" key="2">
    <source>
        <dbReference type="ARBA" id="ARBA00011016"/>
    </source>
</evidence>
<comment type="similarity">
    <text evidence="2">Belongs to the mesothelin family.</text>
</comment>
<feature type="chain" id="PRO_5021292389" description="Otoancorin" evidence="7">
    <location>
        <begin position="21"/>
        <end position="1097"/>
    </location>
</feature>
<evidence type="ECO:0008006" key="10">
    <source>
        <dbReference type="Google" id="ProtNLM"/>
    </source>
</evidence>
<dbReference type="GO" id="GO:0007160">
    <property type="term" value="P:cell-matrix adhesion"/>
    <property type="evidence" value="ECO:0007669"/>
    <property type="project" value="TreeGrafter"/>
</dbReference>
<proteinExistence type="inferred from homology"/>
<accession>A0A4Z2CEG5</accession>
<evidence type="ECO:0000256" key="6">
    <source>
        <dbReference type="ARBA" id="ARBA00023180"/>
    </source>
</evidence>
<feature type="signal peptide" evidence="7">
    <location>
        <begin position="1"/>
        <end position="20"/>
    </location>
</feature>
<dbReference type="InterPro" id="IPR026664">
    <property type="entry name" value="Stereocilin-rel"/>
</dbReference>
<dbReference type="GO" id="GO:0016020">
    <property type="term" value="C:membrane"/>
    <property type="evidence" value="ECO:0007669"/>
    <property type="project" value="UniProtKB-SubCell"/>
</dbReference>
<evidence type="ECO:0000313" key="8">
    <source>
        <dbReference type="EMBL" id="TNN02596.1"/>
    </source>
</evidence>
<dbReference type="Proteomes" id="UP000516260">
    <property type="component" value="Chromosome 10"/>
</dbReference>
<keyword evidence="9" id="KW-1185">Reference proteome</keyword>
<evidence type="ECO:0000313" key="9">
    <source>
        <dbReference type="Proteomes" id="UP000516260"/>
    </source>
</evidence>
<organism evidence="8 9">
    <name type="scientific">Takifugu bimaculatus</name>
    <dbReference type="NCBI Taxonomy" id="433685"/>
    <lineage>
        <taxon>Eukaryota</taxon>
        <taxon>Metazoa</taxon>
        <taxon>Chordata</taxon>
        <taxon>Craniata</taxon>
        <taxon>Vertebrata</taxon>
        <taxon>Euteleostomi</taxon>
        <taxon>Actinopterygii</taxon>
        <taxon>Neopterygii</taxon>
        <taxon>Teleostei</taxon>
        <taxon>Neoteleostei</taxon>
        <taxon>Acanthomorphata</taxon>
        <taxon>Eupercaria</taxon>
        <taxon>Tetraodontiformes</taxon>
        <taxon>Tetradontoidea</taxon>
        <taxon>Tetraodontidae</taxon>
        <taxon>Takifugu</taxon>
    </lineage>
</organism>
<dbReference type="PANTHER" id="PTHR23412">
    <property type="entry name" value="STEREOCILIN RELATED"/>
    <property type="match status" value="1"/>
</dbReference>
<keyword evidence="6" id="KW-0325">Glycoprotein</keyword>
<name>A0A4Z2CEG5_9TELE</name>
<dbReference type="AlphaFoldDB" id="A0A4Z2CEG5"/>
<gene>
    <name evidence="8" type="ORF">fugu_010083</name>
</gene>
<dbReference type="InterPro" id="IPR010335">
    <property type="entry name" value="Mesothelin"/>
</dbReference>
<evidence type="ECO:0000256" key="4">
    <source>
        <dbReference type="ARBA" id="ARBA00022889"/>
    </source>
</evidence>
<protein>
    <recommendedName>
        <fullName evidence="10">Otoancorin</fullName>
    </recommendedName>
</protein>
<evidence type="ECO:0000256" key="7">
    <source>
        <dbReference type="SAM" id="SignalP"/>
    </source>
</evidence>
<reference evidence="8 9" key="1">
    <citation type="submission" date="2019-04" db="EMBL/GenBank/DDBJ databases">
        <title>The sequence and de novo assembly of Takifugu bimaculatus genome using PacBio and Hi-C technologies.</title>
        <authorList>
            <person name="Xu P."/>
            <person name="Liu B."/>
            <person name="Zhou Z."/>
        </authorList>
    </citation>
    <scope>NUCLEOTIDE SEQUENCE [LARGE SCALE GENOMIC DNA]</scope>
    <source>
        <strain evidence="8">TB-2018</strain>
        <tissue evidence="8">Muscle</tissue>
    </source>
</reference>
<evidence type="ECO:0000256" key="3">
    <source>
        <dbReference type="ARBA" id="ARBA00022729"/>
    </source>
</evidence>
<dbReference type="GO" id="GO:0009986">
    <property type="term" value="C:cell surface"/>
    <property type="evidence" value="ECO:0007669"/>
    <property type="project" value="TreeGrafter"/>
</dbReference>
<sequence length="1097" mass="121250">MAAKALVILLVGALLASGYAVPEVSVLRSLFSKSWPVGDRKPGQSDGLPSALLACLESVSGKASPSQEWMADQTRDMMLNSSHLLPMIRQMRNSSAPSMCYIRAFIAPLAWTLVTKESEYSLEDSDDYDALLWSAAPVLQHLPSSEIHLPDTVTQQKLEQMMRMLQDTYAIWPEKQRKKVAMWVKQQILQNSFNCTLAPSGSTIGSKLEKGQACGASANWLGEALPMMGPYLSYVATNDICQFFRTGQFKSALGMDTQLKPSLARKLLQQYQECFSGNGFSKNMDKLGVLACYSTDTPDLPPDLRQVFLSQLDQCDNPTVKKVKKKIVRSMISDYNGTQPLRGLGSSVTALSVRQVSMIPWATFKELQNDSTVQWTQGQVHALVNKKLGRMKCKNVSREELMELQSIVRGLPSCVLKQIKAKEILNDTQALKAISKQMRKAQLKALLQGLSKDVGPTELVKKVEGTLLRSVPVSMLARANITSLQQVENKTWRPSQACYLARRLSALKQLDYRRLHSILQGLTCKMIHQSADSDVQDMVQAVTKNPQWISKMQTSCVARKLFETLEKQRANYFQNITEEEMEDIPATLFIHLPPFKLKDLPDSACPAFLRVIERANFSLLPPRSPSRPALTRRTLLCLKKNISTLTTEEVSSLGPLLCDLQPSQLGLMAPAVLNSSLMAMASCERIPRSHRADLVQLLKKNFGDPRNWSPESMEELGPLLLLNDSTITALPNEPWVKDFLYFLKSKHGQIPAALEKKLFLLTTNVTGDPERKKRAADSEGNISHQPVPTVQLIEELELANSYWTAEQLDLMSTETFVMSLETLGNVQDFSAAQLDMLRKKANMSFGPAANMSETVVMQMGCITRGLSNSDLETLPFLLETLEGIGRCGWSESQMGRIWKAVAKHNNLTVQQLGVSEMVALNGFICGLNASEVGQLEPNSFIEAVDSMDGLQCSSQVLRRLKSLAMSVLKDPSTWTEGQVFDLGCIIAGLDVAELASLNSSVFSLIRESCIPLIPSINFASLSPAQLEAFGPDNAELVTSKQRAALGEEQLAALERASTGSYNQPQPTETSGAPSLSMEGFLAFMKPLLFLLMGFLLL</sequence>
<evidence type="ECO:0000256" key="1">
    <source>
        <dbReference type="ARBA" id="ARBA00004370"/>
    </source>
</evidence>
<comment type="caution">
    <text evidence="8">The sequence shown here is derived from an EMBL/GenBank/DDBJ whole genome shotgun (WGS) entry which is preliminary data.</text>
</comment>
<keyword evidence="5" id="KW-0472">Membrane</keyword>
<evidence type="ECO:0000256" key="5">
    <source>
        <dbReference type="ARBA" id="ARBA00023136"/>
    </source>
</evidence>
<keyword evidence="3 7" id="KW-0732">Signal</keyword>
<dbReference type="EMBL" id="SWLE01000002">
    <property type="protein sequence ID" value="TNN02596.1"/>
    <property type="molecule type" value="Genomic_DNA"/>
</dbReference>
<dbReference type="PANTHER" id="PTHR23412:SF21">
    <property type="entry name" value="OTOANCORIN ISOFORM X1"/>
    <property type="match status" value="1"/>
</dbReference>